<organism evidence="1 2">
    <name type="scientific">Trichinella papuae</name>
    <dbReference type="NCBI Taxonomy" id="268474"/>
    <lineage>
        <taxon>Eukaryota</taxon>
        <taxon>Metazoa</taxon>
        <taxon>Ecdysozoa</taxon>
        <taxon>Nematoda</taxon>
        <taxon>Enoplea</taxon>
        <taxon>Dorylaimia</taxon>
        <taxon>Trichinellida</taxon>
        <taxon>Trichinellidae</taxon>
        <taxon>Trichinella</taxon>
    </lineage>
</organism>
<dbReference type="Proteomes" id="UP000054843">
    <property type="component" value="Unassembled WGS sequence"/>
</dbReference>
<comment type="caution">
    <text evidence="1">The sequence shown here is derived from an EMBL/GenBank/DDBJ whole genome shotgun (WGS) entry which is preliminary data.</text>
</comment>
<reference evidence="1 2" key="1">
    <citation type="submission" date="2015-01" db="EMBL/GenBank/DDBJ databases">
        <title>Evolution of Trichinella species and genotypes.</title>
        <authorList>
            <person name="Korhonen P.K."/>
            <person name="Edoardo P."/>
            <person name="Giuseppe L.R."/>
            <person name="Gasser R.B."/>
        </authorList>
    </citation>
    <scope>NUCLEOTIDE SEQUENCE [LARGE SCALE GENOMIC DNA]</scope>
    <source>
        <strain evidence="1">ISS1980</strain>
    </source>
</reference>
<evidence type="ECO:0000313" key="1">
    <source>
        <dbReference type="EMBL" id="KRZ74151.1"/>
    </source>
</evidence>
<sequence length="85" mass="9670">MKRSFLLGIGQCSTMVEDDQRSKAKQERQKSGGTRCPRNQICLLIGNKRATWKRCLDNFGCEQKRFGRAEQTIDKLFISATTTAL</sequence>
<accession>A0A0V1MQT9</accession>
<proteinExistence type="predicted"/>
<keyword evidence="2" id="KW-1185">Reference proteome</keyword>
<protein>
    <submittedName>
        <fullName evidence="1">Uncharacterized protein</fullName>
    </submittedName>
</protein>
<evidence type="ECO:0000313" key="2">
    <source>
        <dbReference type="Proteomes" id="UP000054843"/>
    </source>
</evidence>
<gene>
    <name evidence="1" type="ORF">T10_12338</name>
</gene>
<dbReference type="EMBL" id="JYDO01000054">
    <property type="protein sequence ID" value="KRZ74151.1"/>
    <property type="molecule type" value="Genomic_DNA"/>
</dbReference>
<dbReference type="AlphaFoldDB" id="A0A0V1MQT9"/>
<name>A0A0V1MQT9_9BILA</name>